<feature type="region of interest" description="Disordered" evidence="1">
    <location>
        <begin position="18"/>
        <end position="61"/>
    </location>
</feature>
<feature type="domain" description="DUF6699" evidence="2">
    <location>
        <begin position="247"/>
        <end position="364"/>
    </location>
</feature>
<accession>A0A8H6TGY0</accession>
<evidence type="ECO:0000313" key="3">
    <source>
        <dbReference type="EMBL" id="KAF7318680.1"/>
    </source>
</evidence>
<protein>
    <submittedName>
        <fullName evidence="3">MYND-type domain-containing protein</fullName>
    </submittedName>
</protein>
<keyword evidence="4" id="KW-1185">Reference proteome</keyword>
<dbReference type="OrthoDB" id="3202436at2759"/>
<dbReference type="AlphaFoldDB" id="A0A8H6TGY0"/>
<proteinExistence type="predicted"/>
<organism evidence="3 4">
    <name type="scientific">Mycena chlorophos</name>
    <name type="common">Agaric fungus</name>
    <name type="synonym">Agaricus chlorophos</name>
    <dbReference type="NCBI Taxonomy" id="658473"/>
    <lineage>
        <taxon>Eukaryota</taxon>
        <taxon>Fungi</taxon>
        <taxon>Dikarya</taxon>
        <taxon>Basidiomycota</taxon>
        <taxon>Agaricomycotina</taxon>
        <taxon>Agaricomycetes</taxon>
        <taxon>Agaricomycetidae</taxon>
        <taxon>Agaricales</taxon>
        <taxon>Marasmiineae</taxon>
        <taxon>Mycenaceae</taxon>
        <taxon>Mycena</taxon>
    </lineage>
</organism>
<dbReference type="EMBL" id="JACAZE010000004">
    <property type="protein sequence ID" value="KAF7318680.1"/>
    <property type="molecule type" value="Genomic_DNA"/>
</dbReference>
<evidence type="ECO:0000313" key="4">
    <source>
        <dbReference type="Proteomes" id="UP000613580"/>
    </source>
</evidence>
<evidence type="ECO:0000256" key="1">
    <source>
        <dbReference type="SAM" id="MobiDB-lite"/>
    </source>
</evidence>
<sequence length="376" mass="42471">MELPRDLWPPYTTWPTPRFPRNIDSLETPWVASPEPNSKREWHSAQGTEAPATAISSSRPSKGLSWLASRLRKRQVPGESVRVDGQTGIQQRESSRSILVQLPENEQFPSTKAMVEKPSDTDWRAFASYSRPCINGVDVHNTFTDSPTPYRELDPEDVNVEEIFDSLWSPGGNPHPERWIRGIKHPSLPPEPTWHVPTLGEPLPFPWELHLNPFLQAALTGPAPVYWNIRQGPGPADGGVLHGGPIDSAAFPLSAQDMAQPATFPLVTHMYVSGLGLAAARLPWKFFVVNHTGVKVRDVFNAVAANFRELVFEREVRTWDRERLAHARLEFRLRGGHLRDEEGLRRMDYLNGQLFFRGLAPNPDLTGWLLFVGPRW</sequence>
<reference evidence="3" key="1">
    <citation type="submission" date="2020-05" db="EMBL/GenBank/DDBJ databases">
        <title>Mycena genomes resolve the evolution of fungal bioluminescence.</title>
        <authorList>
            <person name="Tsai I.J."/>
        </authorList>
    </citation>
    <scope>NUCLEOTIDE SEQUENCE</scope>
    <source>
        <strain evidence="3">110903Hualien_Pintung</strain>
    </source>
</reference>
<comment type="caution">
    <text evidence="3">The sequence shown here is derived from an EMBL/GenBank/DDBJ whole genome shotgun (WGS) entry which is preliminary data.</text>
</comment>
<dbReference type="InterPro" id="IPR046522">
    <property type="entry name" value="DUF6699"/>
</dbReference>
<name>A0A8H6TGY0_MYCCL</name>
<dbReference type="Pfam" id="PF20415">
    <property type="entry name" value="DUF6699"/>
    <property type="match status" value="1"/>
</dbReference>
<evidence type="ECO:0000259" key="2">
    <source>
        <dbReference type="Pfam" id="PF20415"/>
    </source>
</evidence>
<dbReference type="Proteomes" id="UP000613580">
    <property type="component" value="Unassembled WGS sequence"/>
</dbReference>
<gene>
    <name evidence="3" type="ORF">HMN09_00379700</name>
</gene>